<dbReference type="EMBL" id="KY774314">
    <property type="protein sequence ID" value="ART30541.1"/>
    <property type="molecule type" value="Genomic_DNA"/>
</dbReference>
<evidence type="ECO:0000313" key="1">
    <source>
        <dbReference type="EMBL" id="ART30541.1"/>
    </source>
</evidence>
<sequence>MKNPFRPEQRENPPSTLALFFGRSHKFFYTTCVRGATSQNPRFLL</sequence>
<dbReference type="AlphaFoldDB" id="A0A1Y0AZI4"/>
<organism evidence="1">
    <name type="scientific">Utricularia reniformis</name>
    <dbReference type="NCBI Taxonomy" id="192314"/>
    <lineage>
        <taxon>Eukaryota</taxon>
        <taxon>Viridiplantae</taxon>
        <taxon>Streptophyta</taxon>
        <taxon>Embryophyta</taxon>
        <taxon>Tracheophyta</taxon>
        <taxon>Spermatophyta</taxon>
        <taxon>Magnoliopsida</taxon>
        <taxon>eudicotyledons</taxon>
        <taxon>Gunneridae</taxon>
        <taxon>Pentapetalae</taxon>
        <taxon>asterids</taxon>
        <taxon>lamiids</taxon>
        <taxon>Lamiales</taxon>
        <taxon>Lentibulariaceae</taxon>
        <taxon>Utricularia</taxon>
    </lineage>
</organism>
<protein>
    <submittedName>
        <fullName evidence="1">Uncharacterized protein</fullName>
    </submittedName>
</protein>
<geneLocation type="mitochondrion" evidence="1"/>
<keyword evidence="1" id="KW-0496">Mitochondrion</keyword>
<gene>
    <name evidence="1" type="ORF">AEK19_MT0264</name>
</gene>
<reference evidence="1" key="1">
    <citation type="submission" date="2017-03" db="EMBL/GenBank/DDBJ databases">
        <title>The mitochondrial genome of the carnivorous plant Utricularia reniformis (Lentibulariaceae): structure, comparative analysis and evolutionary landmarks.</title>
        <authorList>
            <person name="Silva S.R."/>
            <person name="Alvarenga D.O."/>
            <person name="Michael T.P."/>
            <person name="Miranda V.F.O."/>
            <person name="Varani A.M."/>
        </authorList>
    </citation>
    <scope>NUCLEOTIDE SEQUENCE</scope>
</reference>
<proteinExistence type="predicted"/>
<name>A0A1Y0AZI4_9LAMI</name>
<accession>A0A1Y0AZI4</accession>